<keyword evidence="4 11" id="KW-0835">Urea cycle</keyword>
<dbReference type="InterPro" id="IPR023696">
    <property type="entry name" value="Ureohydrolase_dom_sf"/>
</dbReference>
<protein>
    <recommendedName>
        <fullName evidence="3 11">Arginase</fullName>
        <ecNumber evidence="2 11">3.5.3.1</ecNumber>
    </recommendedName>
</protein>
<gene>
    <name evidence="12" type="ORF">ODALV1_LOCUS14754</name>
</gene>
<comment type="catalytic activity">
    <reaction evidence="9 11">
        <text>L-arginine + H2O = urea + L-ornithine</text>
        <dbReference type="Rhea" id="RHEA:20569"/>
        <dbReference type="ChEBI" id="CHEBI:15377"/>
        <dbReference type="ChEBI" id="CHEBI:16199"/>
        <dbReference type="ChEBI" id="CHEBI:32682"/>
        <dbReference type="ChEBI" id="CHEBI:46911"/>
        <dbReference type="EC" id="3.5.3.1"/>
    </reaction>
</comment>
<dbReference type="PANTHER" id="PTHR43782">
    <property type="entry name" value="ARGINASE"/>
    <property type="match status" value="1"/>
</dbReference>
<dbReference type="PROSITE" id="PS51409">
    <property type="entry name" value="ARGINASE_2"/>
    <property type="match status" value="1"/>
</dbReference>
<evidence type="ECO:0000256" key="7">
    <source>
        <dbReference type="ARBA" id="ARBA00022801"/>
    </source>
</evidence>
<sequence>MTTMRSVQKLSQILGNRAVETVGPNKSSIPIPRSFSTSSTRSFQKTITNNLRIGVQGVELYRGQNKRGVELGPKAIRETGIVSALRNVGHEVVDYGNAPIMEMQEEAQVKERLVASVGRTSQTVHESDYNGYLNVHYVKQVAEANRMISDWTSKVMRDGRICLTLGGDHALGIGTINGASQVHPDLGVLWIDAHSDINTPLTTGSGKIHGMSVAFFVQELQPYMTQLPEFSWVQPRIKASNLAFIGLRDVDPAERAILEMLGITAFSMRDVDRHGIQKVTEMALNKLSQDKKRPMHVSYDIDSLCESIVKSTGTPVPGGLTLREGITLLEMIHETGNLVSMDMVEVNPLLGSDLDAANTAQAAKHLILGAFGHSRGGMALNSIPKP</sequence>
<evidence type="ECO:0000256" key="1">
    <source>
        <dbReference type="ARBA" id="ARBA00005098"/>
    </source>
</evidence>
<accession>A0ABP1QSQ9</accession>
<evidence type="ECO:0000256" key="10">
    <source>
        <dbReference type="PROSITE-ProRule" id="PRU00742"/>
    </source>
</evidence>
<reference evidence="12 13" key="1">
    <citation type="submission" date="2024-08" db="EMBL/GenBank/DDBJ databases">
        <authorList>
            <person name="Cucini C."/>
            <person name="Frati F."/>
        </authorList>
    </citation>
    <scope>NUCLEOTIDE SEQUENCE [LARGE SCALE GENOMIC DNA]</scope>
</reference>
<proteinExistence type="inferred from homology"/>
<keyword evidence="6 11" id="KW-0479">Metal-binding</keyword>
<dbReference type="SUPFAM" id="SSF52768">
    <property type="entry name" value="Arginase/deacetylase"/>
    <property type="match status" value="1"/>
</dbReference>
<name>A0ABP1QSQ9_9HEXA</name>
<comment type="similarity">
    <text evidence="10 11">Belongs to the arginase family.</text>
</comment>
<dbReference type="Gene3D" id="3.40.800.10">
    <property type="entry name" value="Ureohydrolase domain"/>
    <property type="match status" value="1"/>
</dbReference>
<dbReference type="NCBIfam" id="TIGR01229">
    <property type="entry name" value="rocF_arginase"/>
    <property type="match status" value="1"/>
</dbReference>
<evidence type="ECO:0000256" key="6">
    <source>
        <dbReference type="ARBA" id="ARBA00022723"/>
    </source>
</evidence>
<dbReference type="Proteomes" id="UP001642540">
    <property type="component" value="Unassembled WGS sequence"/>
</dbReference>
<dbReference type="InterPro" id="IPR006035">
    <property type="entry name" value="Ureohydrolase"/>
</dbReference>
<dbReference type="EMBL" id="CAXLJM020000046">
    <property type="protein sequence ID" value="CAL8111129.1"/>
    <property type="molecule type" value="Genomic_DNA"/>
</dbReference>
<dbReference type="PRINTS" id="PR00116">
    <property type="entry name" value="ARGINASE"/>
</dbReference>
<evidence type="ECO:0000256" key="9">
    <source>
        <dbReference type="ARBA" id="ARBA00047391"/>
    </source>
</evidence>
<dbReference type="InterPro" id="IPR014033">
    <property type="entry name" value="Arginase"/>
</dbReference>
<dbReference type="EC" id="3.5.3.1" evidence="2 11"/>
<evidence type="ECO:0000313" key="12">
    <source>
        <dbReference type="EMBL" id="CAL8111129.1"/>
    </source>
</evidence>
<keyword evidence="7 11" id="KW-0378">Hydrolase</keyword>
<comment type="pathway">
    <text evidence="1 11">Nitrogen metabolism; urea cycle; L-ornithine and urea from L-arginine: step 1/1.</text>
</comment>
<comment type="cofactor">
    <cofactor evidence="11">
        <name>Mn(2+)</name>
        <dbReference type="ChEBI" id="CHEBI:29035"/>
    </cofactor>
    <text evidence="11">Binds 2 manganese ions per subunit.</text>
</comment>
<evidence type="ECO:0000256" key="5">
    <source>
        <dbReference type="ARBA" id="ARBA00022503"/>
    </source>
</evidence>
<evidence type="ECO:0000256" key="3">
    <source>
        <dbReference type="ARBA" id="ARBA00018123"/>
    </source>
</evidence>
<keyword evidence="5 11" id="KW-0056">Arginine metabolism</keyword>
<dbReference type="Pfam" id="PF00491">
    <property type="entry name" value="Arginase"/>
    <property type="match status" value="1"/>
</dbReference>
<comment type="caution">
    <text evidence="12">The sequence shown here is derived from an EMBL/GenBank/DDBJ whole genome shotgun (WGS) entry which is preliminary data.</text>
</comment>
<organism evidence="12 13">
    <name type="scientific">Orchesella dallaii</name>
    <dbReference type="NCBI Taxonomy" id="48710"/>
    <lineage>
        <taxon>Eukaryota</taxon>
        <taxon>Metazoa</taxon>
        <taxon>Ecdysozoa</taxon>
        <taxon>Arthropoda</taxon>
        <taxon>Hexapoda</taxon>
        <taxon>Collembola</taxon>
        <taxon>Entomobryomorpha</taxon>
        <taxon>Entomobryoidea</taxon>
        <taxon>Orchesellidae</taxon>
        <taxon>Orchesellinae</taxon>
        <taxon>Orchesella</taxon>
    </lineage>
</organism>
<evidence type="ECO:0000256" key="2">
    <source>
        <dbReference type="ARBA" id="ARBA00012168"/>
    </source>
</evidence>
<evidence type="ECO:0000256" key="8">
    <source>
        <dbReference type="ARBA" id="ARBA00023211"/>
    </source>
</evidence>
<dbReference type="CDD" id="cd09989">
    <property type="entry name" value="Arginase"/>
    <property type="match status" value="1"/>
</dbReference>
<keyword evidence="13" id="KW-1185">Reference proteome</keyword>
<dbReference type="PANTHER" id="PTHR43782:SF3">
    <property type="entry name" value="ARGINASE"/>
    <property type="match status" value="1"/>
</dbReference>
<keyword evidence="8 11" id="KW-0464">Manganese</keyword>
<evidence type="ECO:0000256" key="11">
    <source>
        <dbReference type="RuleBase" id="RU361159"/>
    </source>
</evidence>
<evidence type="ECO:0000256" key="4">
    <source>
        <dbReference type="ARBA" id="ARBA00022436"/>
    </source>
</evidence>
<evidence type="ECO:0000313" key="13">
    <source>
        <dbReference type="Proteomes" id="UP001642540"/>
    </source>
</evidence>